<dbReference type="GO" id="GO:0043531">
    <property type="term" value="F:ADP binding"/>
    <property type="evidence" value="ECO:0007669"/>
    <property type="project" value="InterPro"/>
</dbReference>
<evidence type="ECO:0000256" key="2">
    <source>
        <dbReference type="ARBA" id="ARBA00022703"/>
    </source>
</evidence>
<dbReference type="STRING" id="40754.THII_0190"/>
<keyword evidence="2" id="KW-0053">Apoptosis</keyword>
<dbReference type="Gene3D" id="1.10.8.430">
    <property type="entry name" value="Helical domain of apoptotic protease-activating factors"/>
    <property type="match status" value="1"/>
</dbReference>
<dbReference type="GO" id="GO:0005829">
    <property type="term" value="C:cytosol"/>
    <property type="evidence" value="ECO:0007669"/>
    <property type="project" value="UniProtKB-ARBA"/>
</dbReference>
<dbReference type="SUPFAM" id="SSF52540">
    <property type="entry name" value="P-loop containing nucleoside triphosphate hydrolases"/>
    <property type="match status" value="1"/>
</dbReference>
<evidence type="ECO:0000313" key="6">
    <source>
        <dbReference type="Proteomes" id="UP000031623"/>
    </source>
</evidence>
<keyword evidence="6" id="KW-1185">Reference proteome</keyword>
<dbReference type="Gene3D" id="1.10.10.10">
    <property type="entry name" value="Winged helix-like DNA-binding domain superfamily/Winged helix DNA-binding domain"/>
    <property type="match status" value="1"/>
</dbReference>
<dbReference type="Gene3D" id="3.40.50.300">
    <property type="entry name" value="P-loop containing nucleotide triphosphate hydrolases"/>
    <property type="match status" value="1"/>
</dbReference>
<dbReference type="InterPro" id="IPR003593">
    <property type="entry name" value="AAA+_ATPase"/>
</dbReference>
<organism evidence="5 6">
    <name type="scientific">Thioploca ingrica</name>
    <dbReference type="NCBI Taxonomy" id="40754"/>
    <lineage>
        <taxon>Bacteria</taxon>
        <taxon>Pseudomonadati</taxon>
        <taxon>Pseudomonadota</taxon>
        <taxon>Gammaproteobacteria</taxon>
        <taxon>Thiotrichales</taxon>
        <taxon>Thiotrichaceae</taxon>
        <taxon>Thioploca</taxon>
    </lineage>
</organism>
<dbReference type="InterPro" id="IPR002182">
    <property type="entry name" value="NB-ARC"/>
</dbReference>
<dbReference type="AlphaFoldDB" id="A0A090AGW9"/>
<keyword evidence="5" id="KW-0378">Hydrolase</keyword>
<dbReference type="Pfam" id="PF17908">
    <property type="entry name" value="APAF1_C"/>
    <property type="match status" value="1"/>
</dbReference>
<dbReference type="InterPro" id="IPR027417">
    <property type="entry name" value="P-loop_NTPase"/>
</dbReference>
<evidence type="ECO:0000313" key="5">
    <source>
        <dbReference type="EMBL" id="BAP54487.1"/>
    </source>
</evidence>
<reference evidence="5 6" key="1">
    <citation type="journal article" date="2014" name="ISME J.">
        <title>Ecophysiology of Thioploca ingrica as revealed by the complete genome sequence supplemented with proteomic evidence.</title>
        <authorList>
            <person name="Kojima H."/>
            <person name="Ogura Y."/>
            <person name="Yamamoto N."/>
            <person name="Togashi T."/>
            <person name="Mori H."/>
            <person name="Watanabe T."/>
            <person name="Nemoto F."/>
            <person name="Kurokawa K."/>
            <person name="Hayashi T."/>
            <person name="Fukui M."/>
        </authorList>
    </citation>
    <scope>NUCLEOTIDE SEQUENCE [LARGE SCALE GENOMIC DNA]</scope>
</reference>
<dbReference type="GO" id="GO:0006508">
    <property type="term" value="P:proteolysis"/>
    <property type="evidence" value="ECO:0007669"/>
    <property type="project" value="UniProtKB-KW"/>
</dbReference>
<dbReference type="OrthoDB" id="5621943at2"/>
<dbReference type="Pfam" id="PF00931">
    <property type="entry name" value="NB-ARC"/>
    <property type="match status" value="1"/>
</dbReference>
<evidence type="ECO:0000256" key="3">
    <source>
        <dbReference type="ARBA" id="ARBA00022737"/>
    </source>
</evidence>
<dbReference type="GO" id="GO:0008233">
    <property type="term" value="F:peptidase activity"/>
    <property type="evidence" value="ECO:0007669"/>
    <property type="project" value="UniProtKB-KW"/>
</dbReference>
<dbReference type="PANTHER" id="PTHR22845:SF5">
    <property type="entry name" value="APOPTOTIC PROTEASE-ACTIVATING FACTOR 1"/>
    <property type="match status" value="1"/>
</dbReference>
<keyword evidence="5" id="KW-0645">Protease</keyword>
<protein>
    <submittedName>
        <fullName evidence="5">Apoptotic protease activating factor 1</fullName>
    </submittedName>
</protein>
<evidence type="ECO:0000259" key="4">
    <source>
        <dbReference type="SMART" id="SM00382"/>
    </source>
</evidence>
<dbReference type="Pfam" id="PF21296">
    <property type="entry name" value="WHD_APAF1"/>
    <property type="match status" value="1"/>
</dbReference>
<dbReference type="EMBL" id="AP014633">
    <property type="protein sequence ID" value="BAP54487.1"/>
    <property type="molecule type" value="Genomic_DNA"/>
</dbReference>
<name>A0A090AGW9_9GAMM</name>
<dbReference type="Proteomes" id="UP000031623">
    <property type="component" value="Chromosome"/>
</dbReference>
<sequence>MKPAITIDKQSIKTQTILDENGNKIAVILALNQFDELLAKIANLVNQIEEIPAKTGTPAQTSPSRSNDKNALPFQITLLQQHHNTLNQVVEDLRKYDDLNTELERKLQVQRLIKFIDTEQQTIRQQLTQVKKDTLSATLYQVPPLPSSLNSHNPLFKEVKTHLLAKAVNKQKPPLVIQAPSGTGKSVIAARLARDAEVQHTFPDGIFWLSLGKDSDLLAHQLAVIHLLDETTTNVFDVEEGTARLRELCAPRASLIILDDVTDAQDVLAFNIESEYSQLLITSSEDKLADILQYFINTTKGYELKPFTTEQALHFFFQCVGEKIATPATVPIDAAALVRACAYLPLAIKLAANIARVQPLSTWQTLLDNFQDKTTEFPKQYPLSLMQALQLNIDALGETADYYLALAVFIDYSHIPPHVVFMLWRYLYQLRDEESSKFINELTDKALLHRNETGTTQYFRLHSFQHDYLCEQAELEKLHNHLLAPYRRQCDQHGWVSGPNDGYFFEYLSIHLHHAGRLNELKLLLLDYDWLNNKLKATNIHALLSDYEWLDDKEVNLVKETLHDAAIVLHTHKTELANQLLDRLWDNPAVKSNKDIQALLNQAKEASPNWHWQPHFQD</sequence>
<keyword evidence="3" id="KW-0677">Repeat</keyword>
<keyword evidence="1" id="KW-0853">WD repeat</keyword>
<dbReference type="Gene3D" id="1.25.40.370">
    <property type="match status" value="1"/>
</dbReference>
<dbReference type="SMART" id="SM00382">
    <property type="entry name" value="AAA"/>
    <property type="match status" value="1"/>
</dbReference>
<dbReference type="InterPro" id="IPR042197">
    <property type="entry name" value="Apaf_helical"/>
</dbReference>
<dbReference type="KEGG" id="tig:THII_0190"/>
<dbReference type="PANTHER" id="PTHR22845">
    <property type="entry name" value="APOPTOTIC PROTEASE-ACTIVATING FACTOR 1"/>
    <property type="match status" value="1"/>
</dbReference>
<gene>
    <name evidence="5" type="ORF">THII_0190</name>
</gene>
<dbReference type="InterPro" id="IPR048975">
    <property type="entry name" value="WHD_APAF1"/>
</dbReference>
<accession>A0A090AGW9</accession>
<dbReference type="InterPro" id="IPR036388">
    <property type="entry name" value="WH-like_DNA-bd_sf"/>
</dbReference>
<feature type="domain" description="AAA+ ATPase" evidence="4">
    <location>
        <begin position="171"/>
        <end position="306"/>
    </location>
</feature>
<proteinExistence type="predicted"/>
<dbReference type="InterPro" id="IPR041452">
    <property type="entry name" value="APAF1_C"/>
</dbReference>
<evidence type="ECO:0000256" key="1">
    <source>
        <dbReference type="ARBA" id="ARBA00022574"/>
    </source>
</evidence>
<dbReference type="HOGENOM" id="CLU_483717_0_0_6"/>